<evidence type="ECO:0000256" key="1">
    <source>
        <dbReference type="SAM" id="Coils"/>
    </source>
</evidence>
<feature type="region of interest" description="Disordered" evidence="2">
    <location>
        <begin position="1"/>
        <end position="74"/>
    </location>
</feature>
<dbReference type="PROSITE" id="PS50096">
    <property type="entry name" value="IQ"/>
    <property type="match status" value="1"/>
</dbReference>
<dbReference type="Gene3D" id="1.20.5.4820">
    <property type="match status" value="1"/>
</dbReference>
<evidence type="ECO:0000313" key="3">
    <source>
        <dbReference type="EMBL" id="KAK9892321.1"/>
    </source>
</evidence>
<protein>
    <submittedName>
        <fullName evidence="3">Uncharacterized protein</fullName>
    </submittedName>
</protein>
<reference evidence="3 4" key="1">
    <citation type="submission" date="2023-03" db="EMBL/GenBank/DDBJ databases">
        <title>Genome insight into feeding habits of ladybird beetles.</title>
        <authorList>
            <person name="Li H.-S."/>
            <person name="Huang Y.-H."/>
            <person name="Pang H."/>
        </authorList>
    </citation>
    <scope>NUCLEOTIDE SEQUENCE [LARGE SCALE GENOMIC DNA]</scope>
    <source>
        <strain evidence="3">SYSU_2023b</strain>
        <tissue evidence="3">Whole body</tissue>
    </source>
</reference>
<feature type="compositionally biased region" description="Polar residues" evidence="2">
    <location>
        <begin position="1"/>
        <end position="56"/>
    </location>
</feature>
<accession>A0AAW1VHK3</accession>
<organism evidence="3 4">
    <name type="scientific">Henosepilachna vigintioctopunctata</name>
    <dbReference type="NCBI Taxonomy" id="420089"/>
    <lineage>
        <taxon>Eukaryota</taxon>
        <taxon>Metazoa</taxon>
        <taxon>Ecdysozoa</taxon>
        <taxon>Arthropoda</taxon>
        <taxon>Hexapoda</taxon>
        <taxon>Insecta</taxon>
        <taxon>Pterygota</taxon>
        <taxon>Neoptera</taxon>
        <taxon>Endopterygota</taxon>
        <taxon>Coleoptera</taxon>
        <taxon>Polyphaga</taxon>
        <taxon>Cucujiformia</taxon>
        <taxon>Coccinelloidea</taxon>
        <taxon>Coccinellidae</taxon>
        <taxon>Epilachninae</taxon>
        <taxon>Epilachnini</taxon>
        <taxon>Henosepilachna</taxon>
    </lineage>
</organism>
<evidence type="ECO:0000256" key="2">
    <source>
        <dbReference type="SAM" id="MobiDB-lite"/>
    </source>
</evidence>
<feature type="compositionally biased region" description="Low complexity" evidence="2">
    <location>
        <begin position="57"/>
        <end position="71"/>
    </location>
</feature>
<proteinExistence type="predicted"/>
<dbReference type="AlphaFoldDB" id="A0AAW1VHK3"/>
<keyword evidence="4" id="KW-1185">Reference proteome</keyword>
<dbReference type="InterPro" id="IPR000048">
    <property type="entry name" value="IQ_motif_EF-hand-BS"/>
</dbReference>
<name>A0AAW1VHK3_9CUCU</name>
<sequence length="578" mass="65110">MNTSTSNLSKRNYDLSRSTHNLSKTPNKMSVTNSSNLNTPRSRLGNSDMNRSTQNISKSSLKLSLPKSTTTRMNSNLSKSVHNLANNSSLSLSNSTKINRVNSVDISRSVNNLNKISSKFSPAKSTNLIKAKNNEYSKSVQNLNKVSSKIAIAKPLSISPDNIQNISESSLDLTSKSDIFVQSKRDFVNANIKSLTPHIHKENVEAEIEEMKKVIEAKIDQQLKELSFEEIDGQIKGSVKSKVEQYSKNIEEEEEKIKDCFVALKCPKDIEIKDIIEKFSGNSSTENAPVNLNNSSTFNRKISAFSNFVVDDKAMNEPVGKLPPKVTPRTKNSLKKADEKNHFPSKCDEKINSDGKIMISKRNDEVFGVKKHFVDSKYSENIKSLSPLRKNNISKNSLELNLNTRSGSDLSKGISAKEKSLKTWLDNKQFVKRVDCNMNYGSDDSSSDDSGNISTEIENDDCVSPIEEPPGNLLPASKDEVFLRNGVLTQLEAQRDECLGGVVVKLQARCRGYLARRRLSQRKLQDLAVRCIQRNVRKFMLVRDWPWWRLLVRVTPLLNVHRTEEKLKLKTVRRNLTL</sequence>
<dbReference type="Pfam" id="PF00612">
    <property type="entry name" value="IQ"/>
    <property type="match status" value="1"/>
</dbReference>
<dbReference type="EMBL" id="JARQZJ010000134">
    <property type="protein sequence ID" value="KAK9892321.1"/>
    <property type="molecule type" value="Genomic_DNA"/>
</dbReference>
<comment type="caution">
    <text evidence="3">The sequence shown here is derived from an EMBL/GenBank/DDBJ whole genome shotgun (WGS) entry which is preliminary data.</text>
</comment>
<keyword evidence="1" id="KW-0175">Coiled coil</keyword>
<dbReference type="InterPro" id="IPR027417">
    <property type="entry name" value="P-loop_NTPase"/>
</dbReference>
<gene>
    <name evidence="3" type="ORF">WA026_019777</name>
</gene>
<dbReference type="Proteomes" id="UP001431783">
    <property type="component" value="Unassembled WGS sequence"/>
</dbReference>
<evidence type="ECO:0000313" key="4">
    <source>
        <dbReference type="Proteomes" id="UP001431783"/>
    </source>
</evidence>
<feature type="region of interest" description="Disordered" evidence="2">
    <location>
        <begin position="319"/>
        <end position="343"/>
    </location>
</feature>
<dbReference type="SUPFAM" id="SSF52540">
    <property type="entry name" value="P-loop containing nucleoside triphosphate hydrolases"/>
    <property type="match status" value="1"/>
</dbReference>
<feature type="coiled-coil region" evidence="1">
    <location>
        <begin position="201"/>
        <end position="263"/>
    </location>
</feature>